<keyword evidence="3" id="KW-0418">Kinase</keyword>
<dbReference type="HAMAP" id="MF_02128">
    <property type="entry name" value="TMP_kinase"/>
    <property type="match status" value="1"/>
</dbReference>
<organism evidence="3">
    <name type="scientific">hydrothermal vent metagenome</name>
    <dbReference type="NCBI Taxonomy" id="652676"/>
    <lineage>
        <taxon>unclassified sequences</taxon>
        <taxon>metagenomes</taxon>
        <taxon>ecological metagenomes</taxon>
    </lineage>
</organism>
<dbReference type="SUPFAM" id="SSF55326">
    <property type="entry name" value="PurM N-terminal domain-like"/>
    <property type="match status" value="1"/>
</dbReference>
<dbReference type="PANTHER" id="PTHR30270">
    <property type="entry name" value="THIAMINE-MONOPHOSPHATE KINASE"/>
    <property type="match status" value="1"/>
</dbReference>
<keyword evidence="3" id="KW-0808">Transferase</keyword>
<accession>A0A3B0X4T8</accession>
<dbReference type="Pfam" id="PF00586">
    <property type="entry name" value="AIRS"/>
    <property type="match status" value="1"/>
</dbReference>
<protein>
    <submittedName>
        <fullName evidence="3">Thiamine-monophosphate kinase</fullName>
        <ecNumber evidence="3">2.7.4.16</ecNumber>
    </submittedName>
</protein>
<feature type="domain" description="PurM-like N-terminal" evidence="1">
    <location>
        <begin position="27"/>
        <end position="136"/>
    </location>
</feature>
<dbReference type="PANTHER" id="PTHR30270:SF0">
    <property type="entry name" value="THIAMINE-MONOPHOSPHATE KINASE"/>
    <property type="match status" value="1"/>
</dbReference>
<gene>
    <name evidence="3" type="ORF">MNBD_GAMMA05-1427</name>
</gene>
<dbReference type="EC" id="2.7.4.16" evidence="3"/>
<proteinExistence type="inferred from homology"/>
<dbReference type="NCBIfam" id="TIGR01379">
    <property type="entry name" value="thiL"/>
    <property type="match status" value="1"/>
</dbReference>
<sequence length="321" mass="35365">MSDSEFDIIKKYFTFNNVRDDVNLAGGDDCSVVSVPEGKQLLITTDTLIEGVHFPIKTSAEDIAYKAIMVNLSDLAAMGATPVWLSMAITLPDINELWLQNFSRQIKAVLSEFNICLIGGDTTKGSLSITIQAMGLSDANTIMRRDGAEVGDRIFVTGELGDAAIGLEVVLNNLNNENLQSCIKKLNRPRARVKFAEELSLFSKCATDISDGLASDLGHIVKASHCGADVNLADIPISSSAMYYFEHYNENKIDWPKVLTHGDDYELCFVANKKYQKEIEALAKKHQLRVSCIGDITDTNTVALFDKGQKVELEKTGFKHF</sequence>
<reference evidence="3" key="1">
    <citation type="submission" date="2018-06" db="EMBL/GenBank/DDBJ databases">
        <authorList>
            <person name="Zhirakovskaya E."/>
        </authorList>
    </citation>
    <scope>NUCLEOTIDE SEQUENCE</scope>
</reference>
<dbReference type="AlphaFoldDB" id="A0A3B0X4T8"/>
<dbReference type="PIRSF" id="PIRSF005303">
    <property type="entry name" value="Thiam_monoph_kin"/>
    <property type="match status" value="1"/>
</dbReference>
<feature type="domain" description="PurM-like C-terminal" evidence="2">
    <location>
        <begin position="149"/>
        <end position="305"/>
    </location>
</feature>
<evidence type="ECO:0000313" key="3">
    <source>
        <dbReference type="EMBL" id="VAW50924.1"/>
    </source>
</evidence>
<evidence type="ECO:0000259" key="2">
    <source>
        <dbReference type="Pfam" id="PF02769"/>
    </source>
</evidence>
<dbReference type="InterPro" id="IPR016188">
    <property type="entry name" value="PurM-like_N"/>
</dbReference>
<dbReference type="CDD" id="cd02194">
    <property type="entry name" value="ThiL"/>
    <property type="match status" value="1"/>
</dbReference>
<dbReference type="InterPro" id="IPR010918">
    <property type="entry name" value="PurM-like_C_dom"/>
</dbReference>
<evidence type="ECO:0000259" key="1">
    <source>
        <dbReference type="Pfam" id="PF00586"/>
    </source>
</evidence>
<dbReference type="Gene3D" id="3.90.650.10">
    <property type="entry name" value="PurM-like C-terminal domain"/>
    <property type="match status" value="1"/>
</dbReference>
<dbReference type="Pfam" id="PF02769">
    <property type="entry name" value="AIRS_C"/>
    <property type="match status" value="1"/>
</dbReference>
<dbReference type="SUPFAM" id="SSF56042">
    <property type="entry name" value="PurM C-terminal domain-like"/>
    <property type="match status" value="1"/>
</dbReference>
<dbReference type="InterPro" id="IPR006283">
    <property type="entry name" value="ThiL-like"/>
</dbReference>
<name>A0A3B0X4T8_9ZZZZ</name>
<dbReference type="Gene3D" id="3.30.1330.10">
    <property type="entry name" value="PurM-like, N-terminal domain"/>
    <property type="match status" value="1"/>
</dbReference>
<dbReference type="InterPro" id="IPR036921">
    <property type="entry name" value="PurM-like_N_sf"/>
</dbReference>
<dbReference type="EMBL" id="UOFE01000009">
    <property type="protein sequence ID" value="VAW50924.1"/>
    <property type="molecule type" value="Genomic_DNA"/>
</dbReference>
<dbReference type="GO" id="GO:0009228">
    <property type="term" value="P:thiamine biosynthetic process"/>
    <property type="evidence" value="ECO:0007669"/>
    <property type="project" value="InterPro"/>
</dbReference>
<dbReference type="GO" id="GO:0009030">
    <property type="term" value="F:thiamine-phosphate kinase activity"/>
    <property type="evidence" value="ECO:0007669"/>
    <property type="project" value="UniProtKB-EC"/>
</dbReference>
<dbReference type="InterPro" id="IPR036676">
    <property type="entry name" value="PurM-like_C_sf"/>
</dbReference>